<comment type="caution">
    <text evidence="1">The sequence shown here is derived from an EMBL/GenBank/DDBJ whole genome shotgun (WGS) entry which is preliminary data.</text>
</comment>
<organism evidence="1 2">
    <name type="scientific">Desulforamulus hydrothermalis Lam5 = DSM 18033</name>
    <dbReference type="NCBI Taxonomy" id="1121428"/>
    <lineage>
        <taxon>Bacteria</taxon>
        <taxon>Bacillati</taxon>
        <taxon>Bacillota</taxon>
        <taxon>Clostridia</taxon>
        <taxon>Eubacteriales</taxon>
        <taxon>Peptococcaceae</taxon>
        <taxon>Desulforamulus</taxon>
    </lineage>
</organism>
<dbReference type="OrthoDB" id="1787401at2"/>
<proteinExistence type="predicted"/>
<dbReference type="EMBL" id="CAOS01000012">
    <property type="protein sequence ID" value="CCO08776.1"/>
    <property type="molecule type" value="Genomic_DNA"/>
</dbReference>
<evidence type="ECO:0000313" key="1">
    <source>
        <dbReference type="EMBL" id="CCO08776.1"/>
    </source>
</evidence>
<reference evidence="1 2" key="1">
    <citation type="journal article" date="2013" name="Genome Announc.">
        <title>Genome Sequence of the Sulfate-Reducing Bacterium Desulfotomaculum hydrothermale Lam5(T).</title>
        <authorList>
            <person name="Amin O."/>
            <person name="Fardeau M.L."/>
            <person name="Valette O."/>
            <person name="Hirschler-Rea A."/>
            <person name="Barbe V."/>
            <person name="Medigue C."/>
            <person name="Vacherie B."/>
            <person name="Ollivier B."/>
            <person name="Bertin P.N."/>
            <person name="Dolla A."/>
        </authorList>
    </citation>
    <scope>NUCLEOTIDE SEQUENCE [LARGE SCALE GENOMIC DNA]</scope>
    <source>
        <strain evidence="2">Lam5 / DSM 18033</strain>
    </source>
</reference>
<name>K8EJN0_9FIRM</name>
<dbReference type="Proteomes" id="UP000009315">
    <property type="component" value="Unassembled WGS sequence"/>
</dbReference>
<dbReference type="AlphaFoldDB" id="K8EJN0"/>
<evidence type="ECO:0000313" key="2">
    <source>
        <dbReference type="Proteomes" id="UP000009315"/>
    </source>
</evidence>
<keyword evidence="2" id="KW-1185">Reference proteome</keyword>
<protein>
    <submittedName>
        <fullName evidence="1">Uncharacterized protein</fullName>
    </submittedName>
</protein>
<dbReference type="RefSeq" id="WP_008412388.1">
    <property type="nucleotide sequence ID" value="NZ_CAOS01000012.1"/>
</dbReference>
<gene>
    <name evidence="1" type="ORF">DESHY_50084</name>
</gene>
<sequence>MGKLFLGGPLNAIKDAVTTGLQPGQILRHNLLDAMLDARNAVGLNRRFRPAVLVVEKPSNAKLLQQNDNAIAVLSNFLPMVSEVLLLKIDFNAPRLVRVAGTLSPLALFDIGSRSKQSYKRMVR</sequence>
<accession>K8EJN0</accession>